<reference evidence="2 3" key="1">
    <citation type="submission" date="2023-03" db="EMBL/GenBank/DDBJ databases">
        <title>High-quality genome of Scylla paramamosain provides insights in environmental adaptation.</title>
        <authorList>
            <person name="Zhang L."/>
        </authorList>
    </citation>
    <scope>NUCLEOTIDE SEQUENCE [LARGE SCALE GENOMIC DNA]</scope>
    <source>
        <strain evidence="2">LZ_2023a</strain>
        <tissue evidence="2">Muscle</tissue>
    </source>
</reference>
<dbReference type="EMBL" id="JARAKH010000028">
    <property type="protein sequence ID" value="KAK8388939.1"/>
    <property type="molecule type" value="Genomic_DNA"/>
</dbReference>
<evidence type="ECO:0000313" key="2">
    <source>
        <dbReference type="EMBL" id="KAK8388939.1"/>
    </source>
</evidence>
<accession>A0AAW0TMD8</accession>
<evidence type="ECO:0000313" key="3">
    <source>
        <dbReference type="Proteomes" id="UP001487740"/>
    </source>
</evidence>
<dbReference type="AlphaFoldDB" id="A0AAW0TMD8"/>
<gene>
    <name evidence="2" type="ORF">O3P69_020716</name>
</gene>
<organism evidence="2 3">
    <name type="scientific">Scylla paramamosain</name>
    <name type="common">Mud crab</name>
    <dbReference type="NCBI Taxonomy" id="85552"/>
    <lineage>
        <taxon>Eukaryota</taxon>
        <taxon>Metazoa</taxon>
        <taxon>Ecdysozoa</taxon>
        <taxon>Arthropoda</taxon>
        <taxon>Crustacea</taxon>
        <taxon>Multicrustacea</taxon>
        <taxon>Malacostraca</taxon>
        <taxon>Eumalacostraca</taxon>
        <taxon>Eucarida</taxon>
        <taxon>Decapoda</taxon>
        <taxon>Pleocyemata</taxon>
        <taxon>Brachyura</taxon>
        <taxon>Eubrachyura</taxon>
        <taxon>Portunoidea</taxon>
        <taxon>Portunidae</taxon>
        <taxon>Portuninae</taxon>
        <taxon>Scylla</taxon>
    </lineage>
</organism>
<name>A0AAW0TMD8_SCYPA</name>
<dbReference type="Proteomes" id="UP001487740">
    <property type="component" value="Unassembled WGS sequence"/>
</dbReference>
<protein>
    <submittedName>
        <fullName evidence="2">Uncharacterized protein</fullName>
    </submittedName>
</protein>
<comment type="caution">
    <text evidence="2">The sequence shown here is derived from an EMBL/GenBank/DDBJ whole genome shotgun (WGS) entry which is preliminary data.</text>
</comment>
<sequence length="96" mass="10074">MTFLGHSSGETGVPKSASSGPVAATPSHAMHSSSLRRLTPNQSGSVSAAPPPLSSRRPDHKELRSAVKGPRGDAQRMWLAVWGLLLGDVFVDCDVL</sequence>
<feature type="region of interest" description="Disordered" evidence="1">
    <location>
        <begin position="1"/>
        <end position="71"/>
    </location>
</feature>
<evidence type="ECO:0000256" key="1">
    <source>
        <dbReference type="SAM" id="MobiDB-lite"/>
    </source>
</evidence>
<keyword evidence="3" id="KW-1185">Reference proteome</keyword>
<feature type="compositionally biased region" description="Basic and acidic residues" evidence="1">
    <location>
        <begin position="56"/>
        <end position="71"/>
    </location>
</feature>
<feature type="compositionally biased region" description="Polar residues" evidence="1">
    <location>
        <begin position="30"/>
        <end position="44"/>
    </location>
</feature>
<proteinExistence type="predicted"/>